<evidence type="ECO:0000256" key="5">
    <source>
        <dbReference type="SAM" id="Phobius"/>
    </source>
</evidence>
<reference evidence="6" key="1">
    <citation type="submission" date="2018-05" db="EMBL/GenBank/DDBJ databases">
        <authorList>
            <person name="Lanie J.A."/>
            <person name="Ng W.-L."/>
            <person name="Kazmierczak K.M."/>
            <person name="Andrzejewski T.M."/>
            <person name="Davidsen T.M."/>
            <person name="Wayne K.J."/>
            <person name="Tettelin H."/>
            <person name="Glass J.I."/>
            <person name="Rusch D."/>
            <person name="Podicherti R."/>
            <person name="Tsui H.-C.T."/>
            <person name="Winkler M.E."/>
        </authorList>
    </citation>
    <scope>NUCLEOTIDE SEQUENCE</scope>
</reference>
<protein>
    <recommendedName>
        <fullName evidence="7">DUF423 domain-containing protein</fullName>
    </recommendedName>
</protein>
<evidence type="ECO:0000256" key="3">
    <source>
        <dbReference type="ARBA" id="ARBA00022989"/>
    </source>
</evidence>
<name>A0A382CEE5_9ZZZZ</name>
<dbReference type="Pfam" id="PF04241">
    <property type="entry name" value="DUF423"/>
    <property type="match status" value="1"/>
</dbReference>
<feature type="transmembrane region" description="Helical" evidence="5">
    <location>
        <begin position="75"/>
        <end position="93"/>
    </location>
</feature>
<evidence type="ECO:0008006" key="7">
    <source>
        <dbReference type="Google" id="ProtNLM"/>
    </source>
</evidence>
<evidence type="ECO:0000313" key="6">
    <source>
        <dbReference type="EMBL" id="SVB24455.1"/>
    </source>
</evidence>
<dbReference type="InterPro" id="IPR006696">
    <property type="entry name" value="DUF423"/>
</dbReference>
<keyword evidence="3 5" id="KW-1133">Transmembrane helix</keyword>
<keyword evidence="2 5" id="KW-0812">Transmembrane</keyword>
<comment type="subcellular location">
    <subcellularLocation>
        <location evidence="1">Membrane</location>
        <topology evidence="1">Multi-pass membrane protein</topology>
    </subcellularLocation>
</comment>
<dbReference type="PANTHER" id="PTHR43461:SF1">
    <property type="entry name" value="TRANSMEMBRANE PROTEIN 256"/>
    <property type="match status" value="1"/>
</dbReference>
<dbReference type="EMBL" id="UINC01034116">
    <property type="protein sequence ID" value="SVB24455.1"/>
    <property type="molecule type" value="Genomic_DNA"/>
</dbReference>
<dbReference type="AlphaFoldDB" id="A0A382CEE5"/>
<organism evidence="6">
    <name type="scientific">marine metagenome</name>
    <dbReference type="NCBI Taxonomy" id="408172"/>
    <lineage>
        <taxon>unclassified sequences</taxon>
        <taxon>metagenomes</taxon>
        <taxon>ecological metagenomes</taxon>
    </lineage>
</organism>
<gene>
    <name evidence="6" type="ORF">METZ01_LOCUS177309</name>
</gene>
<evidence type="ECO:0000256" key="2">
    <source>
        <dbReference type="ARBA" id="ARBA00022692"/>
    </source>
</evidence>
<dbReference type="GO" id="GO:0005886">
    <property type="term" value="C:plasma membrane"/>
    <property type="evidence" value="ECO:0007669"/>
    <property type="project" value="TreeGrafter"/>
</dbReference>
<proteinExistence type="predicted"/>
<evidence type="ECO:0000256" key="4">
    <source>
        <dbReference type="ARBA" id="ARBA00023136"/>
    </source>
</evidence>
<accession>A0A382CEE5</accession>
<sequence length="131" mass="14148">MVRTSRKWVCAGAFLGFLSVIAGAAGTHWLDTFLDEKYADTFQTAVGFHMVHSVALVAVAVVVERYELGILHSASLWLLLAGVIIFCGSLYVLAFTQIWVFGVTAPVGGICLLLGWLALAFGTMRPRAEAE</sequence>
<feature type="transmembrane region" description="Helical" evidence="5">
    <location>
        <begin position="99"/>
        <end position="121"/>
    </location>
</feature>
<keyword evidence="4 5" id="KW-0472">Membrane</keyword>
<dbReference type="PANTHER" id="PTHR43461">
    <property type="entry name" value="TRANSMEMBRANE PROTEIN 256"/>
    <property type="match status" value="1"/>
</dbReference>
<feature type="transmembrane region" description="Helical" evidence="5">
    <location>
        <begin position="46"/>
        <end position="63"/>
    </location>
</feature>
<evidence type="ECO:0000256" key="1">
    <source>
        <dbReference type="ARBA" id="ARBA00004141"/>
    </source>
</evidence>